<dbReference type="InterPro" id="IPR006168">
    <property type="entry name" value="G3P_DH_NAD-dep"/>
</dbReference>
<dbReference type="GO" id="GO:0005975">
    <property type="term" value="P:carbohydrate metabolic process"/>
    <property type="evidence" value="ECO:0007669"/>
    <property type="project" value="InterPro"/>
</dbReference>
<dbReference type="EMBL" id="VSSQ01016112">
    <property type="protein sequence ID" value="MPM57143.1"/>
    <property type="molecule type" value="Genomic_DNA"/>
</dbReference>
<name>A0A645B1U6_9ZZZZ</name>
<dbReference type="EC" id="1.1.1.94" evidence="5"/>
<evidence type="ECO:0000256" key="1">
    <source>
        <dbReference type="ARBA" id="ARBA00011009"/>
    </source>
</evidence>
<keyword evidence="2 5" id="KW-0560">Oxidoreductase</keyword>
<dbReference type="PANTHER" id="PTHR11728">
    <property type="entry name" value="GLYCEROL-3-PHOSPHATE DEHYDROGENASE"/>
    <property type="match status" value="1"/>
</dbReference>
<feature type="domain" description="Glycerol-3-phosphate dehydrogenase NAD-dependent C-terminal" evidence="4">
    <location>
        <begin position="12"/>
        <end position="151"/>
    </location>
</feature>
<evidence type="ECO:0000256" key="2">
    <source>
        <dbReference type="ARBA" id="ARBA00023002"/>
    </source>
</evidence>
<dbReference type="SUPFAM" id="SSF48179">
    <property type="entry name" value="6-phosphogluconate dehydrogenase C-terminal domain-like"/>
    <property type="match status" value="1"/>
</dbReference>
<dbReference type="FunFam" id="1.10.1040.10:FF:000001">
    <property type="entry name" value="Glycerol-3-phosphate dehydrogenase [NAD(P)+]"/>
    <property type="match status" value="1"/>
</dbReference>
<evidence type="ECO:0000259" key="4">
    <source>
        <dbReference type="Pfam" id="PF07479"/>
    </source>
</evidence>
<evidence type="ECO:0000313" key="5">
    <source>
        <dbReference type="EMBL" id="MPM57143.1"/>
    </source>
</evidence>
<proteinExistence type="inferred from homology"/>
<evidence type="ECO:0000256" key="3">
    <source>
        <dbReference type="ARBA" id="ARBA00023027"/>
    </source>
</evidence>
<dbReference type="GO" id="GO:0047952">
    <property type="term" value="F:glycerol-3-phosphate dehydrogenase [NAD(P)+] activity"/>
    <property type="evidence" value="ECO:0007669"/>
    <property type="project" value="UniProtKB-EC"/>
</dbReference>
<dbReference type="InterPro" id="IPR013328">
    <property type="entry name" value="6PGD_dom2"/>
</dbReference>
<organism evidence="5">
    <name type="scientific">bioreactor metagenome</name>
    <dbReference type="NCBI Taxonomy" id="1076179"/>
    <lineage>
        <taxon>unclassified sequences</taxon>
        <taxon>metagenomes</taxon>
        <taxon>ecological metagenomes</taxon>
    </lineage>
</organism>
<dbReference type="PRINTS" id="PR00077">
    <property type="entry name" value="GPDHDRGNASE"/>
</dbReference>
<protein>
    <submittedName>
        <fullName evidence="5">Glycerol-3-phosphate dehydrogenase [NAD(P)+]</fullName>
        <ecNumber evidence="5">1.1.1.94</ecNumber>
    </submittedName>
</protein>
<dbReference type="InterPro" id="IPR008927">
    <property type="entry name" value="6-PGluconate_DH-like_C_sf"/>
</dbReference>
<comment type="caution">
    <text evidence="5">The sequence shown here is derived from an EMBL/GenBank/DDBJ whole genome shotgun (WGS) entry which is preliminary data.</text>
</comment>
<comment type="similarity">
    <text evidence="1">Belongs to the NAD-dependent glycerol-3-phosphate dehydrogenase family.</text>
</comment>
<dbReference type="GO" id="GO:0005829">
    <property type="term" value="C:cytosol"/>
    <property type="evidence" value="ECO:0007669"/>
    <property type="project" value="TreeGrafter"/>
</dbReference>
<reference evidence="5" key="1">
    <citation type="submission" date="2019-08" db="EMBL/GenBank/DDBJ databases">
        <authorList>
            <person name="Kucharzyk K."/>
            <person name="Murdoch R.W."/>
            <person name="Higgins S."/>
            <person name="Loffler F."/>
        </authorList>
    </citation>
    <scope>NUCLEOTIDE SEQUENCE</scope>
</reference>
<sequence length="169" mass="17998">MNERFRVYSSCDVIGVALGAALKNIIALCAGCCDGLGYGDNTKAALMTRGLSEIARLGVALGGRKETFAGLTGVGDLIVTCTSMHSRNRRAGILIGKGMPPEQAVKEIGAVVEGYYATSAAKALADKTGVEMPITEACYHVLYNGKDVKLVLTELMTRKKKHETEELWA</sequence>
<dbReference type="NCBIfam" id="NF000940">
    <property type="entry name" value="PRK00094.1-2"/>
    <property type="match status" value="1"/>
</dbReference>
<accession>A0A645B1U6</accession>
<dbReference type="Gene3D" id="1.10.1040.10">
    <property type="entry name" value="N-(1-d-carboxylethyl)-l-norvaline Dehydrogenase, domain 2"/>
    <property type="match status" value="1"/>
</dbReference>
<keyword evidence="3" id="KW-0520">NAD</keyword>
<dbReference type="AlphaFoldDB" id="A0A645B1U6"/>
<dbReference type="Pfam" id="PF07479">
    <property type="entry name" value="NAD_Gly3P_dh_C"/>
    <property type="match status" value="1"/>
</dbReference>
<dbReference type="InterPro" id="IPR006109">
    <property type="entry name" value="G3P_DH_NAD-dep_C"/>
</dbReference>
<dbReference type="PANTHER" id="PTHR11728:SF1">
    <property type="entry name" value="GLYCEROL-3-PHOSPHATE DEHYDROGENASE [NAD(+)] 2, CHLOROPLASTIC"/>
    <property type="match status" value="1"/>
</dbReference>
<dbReference type="GO" id="GO:0006072">
    <property type="term" value="P:glycerol-3-phosphate metabolic process"/>
    <property type="evidence" value="ECO:0007669"/>
    <property type="project" value="InterPro"/>
</dbReference>
<gene>
    <name evidence="5" type="primary">gpsA_21</name>
    <name evidence="5" type="ORF">SDC9_103964</name>
</gene>